<sequence length="207" mass="24246">MNLEKLFFWGYPSDTTEPHLGLWEPVTNRFLLIVNNAEKAQTMRMIASSRYNLFVCDLRSANNYQPNLIDNSCCENWTIGSKQGLMVSKPYSYNHTVAITDLVPVDVSGQPCDHEKSWLLLCHRWLSILEKFKQEDWYVQDRFIKKIFSTELNRHGADYFDKIDQVENYILKTLYLGQDLDQINNSIESYITELDSVLAHRLSFFNS</sequence>
<proteinExistence type="predicted"/>
<dbReference type="EMBL" id="LR796341">
    <property type="protein sequence ID" value="CAB4137493.1"/>
    <property type="molecule type" value="Genomic_DNA"/>
</dbReference>
<organism evidence="1">
    <name type="scientific">uncultured Caudovirales phage</name>
    <dbReference type="NCBI Taxonomy" id="2100421"/>
    <lineage>
        <taxon>Viruses</taxon>
        <taxon>Duplodnaviria</taxon>
        <taxon>Heunggongvirae</taxon>
        <taxon>Uroviricota</taxon>
        <taxon>Caudoviricetes</taxon>
        <taxon>Peduoviridae</taxon>
        <taxon>Maltschvirus</taxon>
        <taxon>Maltschvirus maltsch</taxon>
    </lineage>
</organism>
<gene>
    <name evidence="1" type="ORF">UFOVP328_32</name>
</gene>
<accession>A0A6J5LWH7</accession>
<reference evidence="1" key="1">
    <citation type="submission" date="2020-04" db="EMBL/GenBank/DDBJ databases">
        <authorList>
            <person name="Chiriac C."/>
            <person name="Salcher M."/>
            <person name="Ghai R."/>
            <person name="Kavagutti S V."/>
        </authorList>
    </citation>
    <scope>NUCLEOTIDE SEQUENCE</scope>
</reference>
<evidence type="ECO:0000313" key="1">
    <source>
        <dbReference type="EMBL" id="CAB4137493.1"/>
    </source>
</evidence>
<protein>
    <submittedName>
        <fullName evidence="1">Uncharacterized protein</fullName>
    </submittedName>
</protein>
<name>A0A6J5LWH7_9CAUD</name>